<dbReference type="SUPFAM" id="SSF48452">
    <property type="entry name" value="TPR-like"/>
    <property type="match status" value="1"/>
</dbReference>
<dbReference type="SMART" id="SM00028">
    <property type="entry name" value="TPR"/>
    <property type="match status" value="3"/>
</dbReference>
<reference evidence="2" key="1">
    <citation type="submission" date="2015-08" db="EMBL/GenBank/DDBJ databases">
        <authorList>
            <person name="Babu N.S."/>
            <person name="Beckwith C.J."/>
            <person name="Beseler K.G."/>
            <person name="Brison A."/>
            <person name="Carone J.V."/>
            <person name="Caskin T.P."/>
            <person name="Diamond M."/>
            <person name="Durham M.E."/>
            <person name="Foxe J.M."/>
            <person name="Go M."/>
            <person name="Henderson B.A."/>
            <person name="Jones I.B."/>
            <person name="McGettigan J.A."/>
            <person name="Micheletti S.J."/>
            <person name="Nasrallah M.E."/>
            <person name="Ortiz D."/>
            <person name="Piller C.R."/>
            <person name="Privatt S.R."/>
            <person name="Schneider S.L."/>
            <person name="Sharp S."/>
            <person name="Smith T.C."/>
            <person name="Stanton J.D."/>
            <person name="Ullery H.E."/>
            <person name="Wilson R.J."/>
            <person name="Serrano M.G."/>
            <person name="Buck G."/>
            <person name="Lee V."/>
            <person name="Wang Y."/>
            <person name="Carvalho R."/>
            <person name="Voegtly L."/>
            <person name="Shi R."/>
            <person name="Duckworth R."/>
            <person name="Johnson A."/>
            <person name="Loviza R."/>
            <person name="Walstead R."/>
            <person name="Shah Z."/>
            <person name="Kiflezghi M."/>
            <person name="Wade K."/>
            <person name="Ball S.L."/>
            <person name="Bradley K.W."/>
            <person name="Asai D.J."/>
            <person name="Bowman C.A."/>
            <person name="Russell D.A."/>
            <person name="Pope W.H."/>
            <person name="Jacobs-Sera D."/>
            <person name="Hendrix R.W."/>
            <person name="Hatfull G.F."/>
        </authorList>
    </citation>
    <scope>NUCLEOTIDE SEQUENCE</scope>
</reference>
<dbReference type="PANTHER" id="PTHR47689:SF2">
    <property type="entry name" value="TETRATRICOPEPTIDE REPEAT (TPR)-LIKE SUPERFAMILY PROTEIN"/>
    <property type="match status" value="1"/>
</dbReference>
<dbReference type="InterPro" id="IPR019734">
    <property type="entry name" value="TPR_rpt"/>
</dbReference>
<accession>A0A1D2AGK3</accession>
<evidence type="ECO:0000256" key="1">
    <source>
        <dbReference type="PROSITE-ProRule" id="PRU00339"/>
    </source>
</evidence>
<dbReference type="Gene3D" id="1.25.40.10">
    <property type="entry name" value="Tetratricopeptide repeat domain"/>
    <property type="match status" value="1"/>
</dbReference>
<proteinExistence type="predicted"/>
<dbReference type="Pfam" id="PF13424">
    <property type="entry name" value="TPR_12"/>
    <property type="match status" value="2"/>
</dbReference>
<dbReference type="PANTHER" id="PTHR47689">
    <property type="entry name" value="TETRATRICOPEPTIDE REPEAT (TPR)-LIKE SUPERFAMILY PROTEIN"/>
    <property type="match status" value="1"/>
</dbReference>
<evidence type="ECO:0000313" key="2">
    <source>
        <dbReference type="EMBL" id="JAT78035.1"/>
    </source>
</evidence>
<sequence length="523" mass="54513">MLPGLARLASRLGSRSVTHRIYLHDHLNDFTPCARYLAYLGTAVLASSALVQVSHSEAPPAPCGPCVPPPSADGPSNDATAQWRIYTDMGRNLAAQGQLEEAGRYLRRALEMAREGFGPRDPHVGSASHNLAELLRLRGELAAAEPLYREAVALLIEAYGTEDVRVSAALHTLGVLHFQRGAWAPAQACLAQALEVRRRGLGAAHVDTLTTGALLAETQHAAGLARDALRSLRLVVETQPRPLQPAGLRRAGRLAEWLLRAAAGEGGGGGEASTALLEEAGRHLVACVEALSSAPPAALPGLCRAAEERAASLQARGFPDAARALAAAVLEAAEREAGGRREGLGVARALGLCAGAAGHRAAGLEDPAAVWAARREALALAREAAGITGPLLAAAEREAAEAPGLWRRLWARETELEGLARWRRVWTTRIAALSASVALGRAQLAAEGGAGAQAGEAQAGEAQATLQGALRTAQRWLGEDSGATVLGTDALLEKERAAIRGLRAAVLDLLQGDSTLDERPATA</sequence>
<dbReference type="InterPro" id="IPR011990">
    <property type="entry name" value="TPR-like_helical_dom_sf"/>
</dbReference>
<dbReference type="AlphaFoldDB" id="A0A1D2AGK3"/>
<dbReference type="PROSITE" id="PS50005">
    <property type="entry name" value="TPR"/>
    <property type="match status" value="1"/>
</dbReference>
<gene>
    <name evidence="2" type="ORF">g.873</name>
</gene>
<dbReference type="EMBL" id="GDKF01000587">
    <property type="protein sequence ID" value="JAT78035.1"/>
    <property type="molecule type" value="Transcribed_RNA"/>
</dbReference>
<feature type="repeat" description="TPR" evidence="1">
    <location>
        <begin position="83"/>
        <end position="116"/>
    </location>
</feature>
<keyword evidence="1" id="KW-0802">TPR repeat</keyword>
<protein>
    <submittedName>
        <fullName evidence="2">Uncharacterized protein</fullName>
    </submittedName>
</protein>
<name>A0A1D2AGK3_AUXPR</name>
<organism evidence="2">
    <name type="scientific">Auxenochlorella protothecoides</name>
    <name type="common">Green microalga</name>
    <name type="synonym">Chlorella protothecoides</name>
    <dbReference type="NCBI Taxonomy" id="3075"/>
    <lineage>
        <taxon>Eukaryota</taxon>
        <taxon>Viridiplantae</taxon>
        <taxon>Chlorophyta</taxon>
        <taxon>core chlorophytes</taxon>
        <taxon>Trebouxiophyceae</taxon>
        <taxon>Chlorellales</taxon>
        <taxon>Chlorellaceae</taxon>
        <taxon>Auxenochlorella</taxon>
    </lineage>
</organism>